<comment type="similarity">
    <text evidence="1">Belongs to the iron-containing alcohol dehydrogenase family.</text>
</comment>
<evidence type="ECO:0000256" key="3">
    <source>
        <dbReference type="ARBA" id="ARBA00023027"/>
    </source>
</evidence>
<dbReference type="PANTHER" id="PTHR11496">
    <property type="entry name" value="ALCOHOL DEHYDROGENASE"/>
    <property type="match status" value="1"/>
</dbReference>
<dbReference type="InterPro" id="IPR001670">
    <property type="entry name" value="ADH_Fe/GldA"/>
</dbReference>
<evidence type="ECO:0000256" key="1">
    <source>
        <dbReference type="ARBA" id="ARBA00007358"/>
    </source>
</evidence>
<evidence type="ECO:0000313" key="7">
    <source>
        <dbReference type="Proteomes" id="UP000063229"/>
    </source>
</evidence>
<dbReference type="InterPro" id="IPR034786">
    <property type="entry name" value="MAR"/>
</dbReference>
<dbReference type="Pfam" id="PF00465">
    <property type="entry name" value="Fe-ADH"/>
    <property type="match status" value="1"/>
</dbReference>
<evidence type="ECO:0000313" key="6">
    <source>
        <dbReference type="EMBL" id="AMB88396.1"/>
    </source>
</evidence>
<organism evidence="6 7">
    <name type="scientific">Pseudomonas agarici</name>
    <dbReference type="NCBI Taxonomy" id="46677"/>
    <lineage>
        <taxon>Bacteria</taxon>
        <taxon>Pseudomonadati</taxon>
        <taxon>Pseudomonadota</taxon>
        <taxon>Gammaproteobacteria</taxon>
        <taxon>Pseudomonadales</taxon>
        <taxon>Pseudomonadaceae</taxon>
        <taxon>Pseudomonas</taxon>
    </lineage>
</organism>
<accession>A0A0X1T8G7</accession>
<dbReference type="Pfam" id="PF25137">
    <property type="entry name" value="ADH_Fe_C"/>
    <property type="match status" value="1"/>
</dbReference>
<feature type="domain" description="Alcohol dehydrogenase iron-type/glycerol dehydrogenase GldA" evidence="4">
    <location>
        <begin position="11"/>
        <end position="154"/>
    </location>
</feature>
<protein>
    <submittedName>
        <fullName evidence="6">Maleylacetate reductase</fullName>
    </submittedName>
</protein>
<keyword evidence="2" id="KW-0560">Oxidoreductase</keyword>
<evidence type="ECO:0000259" key="5">
    <source>
        <dbReference type="Pfam" id="PF25137"/>
    </source>
</evidence>
<reference evidence="6 7" key="1">
    <citation type="submission" date="2016-01" db="EMBL/GenBank/DDBJ databases">
        <authorList>
            <person name="McClelland M."/>
            <person name="Jain A."/>
            <person name="Saraogi P."/>
            <person name="Mendelson R."/>
            <person name="Westerman R."/>
            <person name="SanMiguel P."/>
            <person name="Csonka L."/>
        </authorList>
    </citation>
    <scope>NUCLEOTIDE SEQUENCE [LARGE SCALE GENOMIC DNA]</scope>
    <source>
        <strain evidence="6 7">NCPPB 2472</strain>
    </source>
</reference>
<dbReference type="AlphaFoldDB" id="A0A0X1T8G7"/>
<evidence type="ECO:0000256" key="2">
    <source>
        <dbReference type="ARBA" id="ARBA00023002"/>
    </source>
</evidence>
<sequence>MTNFAYVNQAQRVVFGAGSMSKLGAEAGALGLDRVLVLCTPGQHALAELVRSAIGSERIAGIFDRATMHVPIEVARAACELAKSCAADGVVAIGGGSTIGLGKAIALELNLPTLAIPTTYAGSEMTTIYGLTEGGIKRTGTDPRVMPRTVLYDPDLTLDLPVNISITSALNALAHGAEGLYGENRSPVTNLMAEAGIAALARAIPILRRHGDGICDIDEMRTARSDALYGAWLCGSVLGKVSMALHHKLCHTLGGSFNLSHADVHSVILPHALAYNEIAAPEAMDKIAHALGTKSAPRGMYDLALSNGAPTALRDIGMRESDLPLACELVMSNQYPNPRRLEIKAIGYLLRNAFEGNPPQA</sequence>
<dbReference type="Gene3D" id="3.40.50.1970">
    <property type="match status" value="1"/>
</dbReference>
<dbReference type="STRING" id="46677.AWM79_23395"/>
<dbReference type="InterPro" id="IPR039697">
    <property type="entry name" value="Alcohol_dehydrogenase_Fe"/>
</dbReference>
<dbReference type="CDD" id="cd08177">
    <property type="entry name" value="MAR"/>
    <property type="match status" value="1"/>
</dbReference>
<evidence type="ECO:0000259" key="4">
    <source>
        <dbReference type="Pfam" id="PF00465"/>
    </source>
</evidence>
<dbReference type="PANTHER" id="PTHR11496:SF102">
    <property type="entry name" value="ALCOHOL DEHYDROGENASE 4"/>
    <property type="match status" value="1"/>
</dbReference>
<dbReference type="GO" id="GO:0004022">
    <property type="term" value="F:alcohol dehydrogenase (NAD+) activity"/>
    <property type="evidence" value="ECO:0007669"/>
    <property type="project" value="TreeGrafter"/>
</dbReference>
<feature type="domain" description="Fe-containing alcohol dehydrogenase-like C-terminal" evidence="5">
    <location>
        <begin position="166"/>
        <end position="353"/>
    </location>
</feature>
<keyword evidence="7" id="KW-1185">Reference proteome</keyword>
<gene>
    <name evidence="6" type="ORF">AWM79_23395</name>
</gene>
<dbReference type="KEGG" id="pagb:AWM79_23395"/>
<proteinExistence type="inferred from homology"/>
<dbReference type="Proteomes" id="UP000063229">
    <property type="component" value="Chromosome"/>
</dbReference>
<name>A0A0X1T8G7_PSEAA</name>
<dbReference type="GO" id="GO:0018506">
    <property type="term" value="F:maleylacetate reductase activity"/>
    <property type="evidence" value="ECO:0007669"/>
    <property type="project" value="InterPro"/>
</dbReference>
<dbReference type="GO" id="GO:0046872">
    <property type="term" value="F:metal ion binding"/>
    <property type="evidence" value="ECO:0007669"/>
    <property type="project" value="InterPro"/>
</dbReference>
<dbReference type="Gene3D" id="1.20.1090.10">
    <property type="entry name" value="Dehydroquinate synthase-like - alpha domain"/>
    <property type="match status" value="1"/>
</dbReference>
<keyword evidence="3" id="KW-0520">NAD</keyword>
<dbReference type="InterPro" id="IPR056798">
    <property type="entry name" value="ADH_Fe_C"/>
</dbReference>
<dbReference type="SUPFAM" id="SSF56796">
    <property type="entry name" value="Dehydroquinate synthase-like"/>
    <property type="match status" value="1"/>
</dbReference>
<dbReference type="FunFam" id="3.40.50.1970:FF:000015">
    <property type="entry name" value="Maleylacetate reductase 1"/>
    <property type="match status" value="1"/>
</dbReference>
<dbReference type="EMBL" id="CP014135">
    <property type="protein sequence ID" value="AMB88396.1"/>
    <property type="molecule type" value="Genomic_DNA"/>
</dbReference>